<reference evidence="2 3" key="1">
    <citation type="journal article" date="2015" name="Infect. Genet. Evol.">
        <title>Genomic sequences of six botulinum neurotoxin-producing strains representing three clostridial species illustrate the mobility and diversity of botulinum neurotoxin genes.</title>
        <authorList>
            <person name="Smith T.J."/>
            <person name="Hill K.K."/>
            <person name="Xie G."/>
            <person name="Foley B.T."/>
            <person name="Williamson C.H."/>
            <person name="Foster J.T."/>
            <person name="Johnson S.L."/>
            <person name="Chertkov O."/>
            <person name="Teshima H."/>
            <person name="Gibbons H.S."/>
            <person name="Johnsky L.A."/>
            <person name="Karavis M.A."/>
            <person name="Smith L.A."/>
        </authorList>
    </citation>
    <scope>NUCLEOTIDE SEQUENCE [LARGE SCALE GENOMIC DNA]</scope>
    <source>
        <strain evidence="2 3">CDC 2741</strain>
    </source>
</reference>
<dbReference type="AlphaFoldDB" id="A0A0C1U181"/>
<sequence length="132" mass="15328">MMKYETKQSSKTQLVFEDIFTSFKISLKIYLIPLILGMISGLIYCLVKGLPISIYTLLRGTVNIGIWMSCFGLFIAAVAFMKPQHMEPLNYQNQWRNYYKFFNLIGSIVSICFFMLSYSLIMDIILWYVAIG</sequence>
<keyword evidence="1" id="KW-1133">Transmembrane helix</keyword>
<feature type="transmembrane region" description="Helical" evidence="1">
    <location>
        <begin position="64"/>
        <end position="81"/>
    </location>
</feature>
<accession>A0A0C1U181</accession>
<keyword evidence="1" id="KW-0472">Membrane</keyword>
<keyword evidence="1" id="KW-0812">Transmembrane</keyword>
<evidence type="ECO:0000313" key="3">
    <source>
        <dbReference type="Proteomes" id="UP000031366"/>
    </source>
</evidence>
<feature type="transmembrane region" description="Helical" evidence="1">
    <location>
        <begin position="101"/>
        <end position="130"/>
    </location>
</feature>
<organism evidence="2 3">
    <name type="scientific">Clostridium argentinense CDC 2741</name>
    <dbReference type="NCBI Taxonomy" id="1418104"/>
    <lineage>
        <taxon>Bacteria</taxon>
        <taxon>Bacillati</taxon>
        <taxon>Bacillota</taxon>
        <taxon>Clostridia</taxon>
        <taxon>Eubacteriales</taxon>
        <taxon>Clostridiaceae</taxon>
        <taxon>Clostridium</taxon>
    </lineage>
</organism>
<evidence type="ECO:0000313" key="2">
    <source>
        <dbReference type="EMBL" id="KIE45263.1"/>
    </source>
</evidence>
<comment type="caution">
    <text evidence="2">The sequence shown here is derived from an EMBL/GenBank/DDBJ whole genome shotgun (WGS) entry which is preliminary data.</text>
</comment>
<protein>
    <submittedName>
        <fullName evidence="2">Putative membrane protein</fullName>
    </submittedName>
</protein>
<gene>
    <name evidence="2" type="ORF">U732_558</name>
</gene>
<proteinExistence type="predicted"/>
<dbReference type="Proteomes" id="UP000031366">
    <property type="component" value="Unassembled WGS sequence"/>
</dbReference>
<keyword evidence="3" id="KW-1185">Reference proteome</keyword>
<evidence type="ECO:0000256" key="1">
    <source>
        <dbReference type="SAM" id="Phobius"/>
    </source>
</evidence>
<dbReference type="EMBL" id="AYSO01000020">
    <property type="protein sequence ID" value="KIE45263.1"/>
    <property type="molecule type" value="Genomic_DNA"/>
</dbReference>
<feature type="transmembrane region" description="Helical" evidence="1">
    <location>
        <begin position="29"/>
        <end position="58"/>
    </location>
</feature>
<name>A0A0C1U181_9CLOT</name>